<keyword evidence="1" id="KW-1133">Transmembrane helix</keyword>
<feature type="transmembrane region" description="Helical" evidence="1">
    <location>
        <begin position="53"/>
        <end position="72"/>
    </location>
</feature>
<dbReference type="EMBL" id="RCIW01000002">
    <property type="protein sequence ID" value="RLP12767.1"/>
    <property type="molecule type" value="Genomic_DNA"/>
</dbReference>
<evidence type="ECO:0000313" key="5">
    <source>
        <dbReference type="Proteomes" id="UP000279336"/>
    </source>
</evidence>
<dbReference type="OrthoDB" id="9797976at2"/>
<dbReference type="EMBL" id="UNQJ01000001">
    <property type="protein sequence ID" value="SYZ32198.1"/>
    <property type="molecule type" value="Genomic_DNA"/>
</dbReference>
<name>A0A383S2E5_9ACTN</name>
<feature type="transmembrane region" description="Helical" evidence="1">
    <location>
        <begin position="18"/>
        <end position="41"/>
    </location>
</feature>
<feature type="transmembrane region" description="Helical" evidence="1">
    <location>
        <begin position="84"/>
        <end position="103"/>
    </location>
</feature>
<dbReference type="PANTHER" id="PTHR36111">
    <property type="entry name" value="INNER MEMBRANE PROTEIN-RELATED"/>
    <property type="match status" value="1"/>
</dbReference>
<protein>
    <submittedName>
        <fullName evidence="2">DUF554 family protein</fullName>
    </submittedName>
</protein>
<dbReference type="AlphaFoldDB" id="A0A383S2E5"/>
<evidence type="ECO:0000313" key="3">
    <source>
        <dbReference type="EMBL" id="SYZ32198.1"/>
    </source>
</evidence>
<evidence type="ECO:0000256" key="1">
    <source>
        <dbReference type="SAM" id="Phobius"/>
    </source>
</evidence>
<evidence type="ECO:0000313" key="2">
    <source>
        <dbReference type="EMBL" id="RLP12767.1"/>
    </source>
</evidence>
<organism evidence="3 4">
    <name type="scientific">Propionibacterium australiense</name>
    <dbReference type="NCBI Taxonomy" id="119981"/>
    <lineage>
        <taxon>Bacteria</taxon>
        <taxon>Bacillati</taxon>
        <taxon>Actinomycetota</taxon>
        <taxon>Actinomycetes</taxon>
        <taxon>Propionibacteriales</taxon>
        <taxon>Propionibacteriaceae</taxon>
        <taxon>Propionibacterium</taxon>
    </lineage>
</organism>
<feature type="transmembrane region" description="Helical" evidence="1">
    <location>
        <begin position="198"/>
        <end position="215"/>
    </location>
</feature>
<dbReference type="PANTHER" id="PTHR36111:SF2">
    <property type="entry name" value="INNER MEMBRANE PROTEIN"/>
    <property type="match status" value="1"/>
</dbReference>
<dbReference type="Proteomes" id="UP000263928">
    <property type="component" value="Unassembled WGS sequence"/>
</dbReference>
<feature type="transmembrane region" description="Helical" evidence="1">
    <location>
        <begin position="221"/>
        <end position="239"/>
    </location>
</feature>
<feature type="transmembrane region" description="Helical" evidence="1">
    <location>
        <begin position="246"/>
        <end position="264"/>
    </location>
</feature>
<keyword evidence="1" id="KW-0812">Transmembrane</keyword>
<dbReference type="Pfam" id="PF04474">
    <property type="entry name" value="DUF554"/>
    <property type="match status" value="1"/>
</dbReference>
<gene>
    <name evidence="2" type="ORF">D7U36_01940</name>
    <name evidence="3" type="ORF">PROPAUS_0073</name>
</gene>
<keyword evidence="4" id="KW-1185">Reference proteome</keyword>
<evidence type="ECO:0000313" key="4">
    <source>
        <dbReference type="Proteomes" id="UP000263928"/>
    </source>
</evidence>
<keyword evidence="1" id="KW-0472">Membrane</keyword>
<feature type="transmembrane region" description="Helical" evidence="1">
    <location>
        <begin position="139"/>
        <end position="158"/>
    </location>
</feature>
<reference evidence="3" key="1">
    <citation type="submission" date="2018-08" db="EMBL/GenBank/DDBJ databases">
        <authorList>
            <person name="Ferrada E.E."/>
            <person name="Latorre B.A."/>
        </authorList>
    </citation>
    <scope>NUCLEOTIDE SEQUENCE [LARGE SCALE GENOMIC DNA]</scope>
    <source>
        <strain evidence="3">Propionibacterium_australiense1</strain>
    </source>
</reference>
<reference evidence="2 5" key="3">
    <citation type="submission" date="2018-10" db="EMBL/GenBank/DDBJ databases">
        <title>Propionibacterium australiense Genome Sequencing and Assembly.</title>
        <authorList>
            <person name="Bernier A.-M."/>
            <person name="Bernard K."/>
        </authorList>
    </citation>
    <scope>NUCLEOTIDE SEQUENCE [LARGE SCALE GENOMIC DNA]</scope>
    <source>
        <strain evidence="2 5">NML98A078</strain>
    </source>
</reference>
<reference evidence="4" key="2">
    <citation type="submission" date="2018-08" db="EMBL/GenBank/DDBJ databases">
        <authorList>
            <person name="Hornung B."/>
        </authorList>
    </citation>
    <scope>NUCLEOTIDE SEQUENCE [LARGE SCALE GENOMIC DNA]</scope>
</reference>
<dbReference type="InterPro" id="IPR007563">
    <property type="entry name" value="DUF554"/>
</dbReference>
<sequence>MLRAVPRRWWNGAVTPQIFIGAGTVINVSSIVVGSAIGLLIGQRLSQATRNAITTVLSLVVIVIGVDAGMDFSDPALAEVVGDFGMVVVMLCLVVGTLIGRWLRLAERLDQLGQWGRRVIMRMRRKDPAPGSRDDLEGFVTAVLIFCVGPLGLLGALQDGLGNGPSQLCINAVLDGFTSIALASTFGASVMGSAIVQFCYLGSITFVGFLAGGMLPDPEVAALNSAGGIILLSLGLTMAGVRRLPVVEVLPALVLAPATVWGISLL</sequence>
<accession>A0A383S2E5</accession>
<dbReference type="Proteomes" id="UP000279336">
    <property type="component" value="Unassembled WGS sequence"/>
</dbReference>
<proteinExistence type="predicted"/>